<dbReference type="PROSITE" id="PS51257">
    <property type="entry name" value="PROKAR_LIPOPROTEIN"/>
    <property type="match status" value="1"/>
</dbReference>
<dbReference type="SUPFAM" id="SSF53822">
    <property type="entry name" value="Periplasmic binding protein-like I"/>
    <property type="match status" value="1"/>
</dbReference>
<dbReference type="GO" id="GO:0030246">
    <property type="term" value="F:carbohydrate binding"/>
    <property type="evidence" value="ECO:0007669"/>
    <property type="project" value="UniProtKB-ARBA"/>
</dbReference>
<dbReference type="InterPro" id="IPR025997">
    <property type="entry name" value="SBP_2_dom"/>
</dbReference>
<feature type="signal peptide" evidence="5">
    <location>
        <begin position="1"/>
        <end position="24"/>
    </location>
</feature>
<feature type="domain" description="Periplasmic binding protein" evidence="6">
    <location>
        <begin position="58"/>
        <end position="355"/>
    </location>
</feature>
<feature type="compositionally biased region" description="Basic and acidic residues" evidence="4">
    <location>
        <begin position="46"/>
        <end position="55"/>
    </location>
</feature>
<evidence type="ECO:0000313" key="8">
    <source>
        <dbReference type="Proteomes" id="UP000070366"/>
    </source>
</evidence>
<dbReference type="EMBL" id="LSZW01000041">
    <property type="protein sequence ID" value="KXK66487.1"/>
    <property type="molecule type" value="Genomic_DNA"/>
</dbReference>
<gene>
    <name evidence="7" type="ORF">HMPREF3293_00672</name>
</gene>
<protein>
    <recommendedName>
        <fullName evidence="6">Periplasmic binding protein domain-containing protein</fullName>
    </recommendedName>
</protein>
<feature type="compositionally biased region" description="Polar residues" evidence="4">
    <location>
        <begin position="28"/>
        <end position="43"/>
    </location>
</feature>
<sequence>MKKIVCVLLVLVLVAGLVACGAPAQGSAPETQQPGEASGTVQPSEEGSKGIEGKKIKIGWSPPDITNVFKTATDYMEKAVEEANAAGLDVELITRSATEHTDAADQVKTLENFIQNKVDVVIVSPTEVEAIKPALKEINEAGIPIIMVNMLDEQEGIDIANFVGFDNAQAASVSAYSMLDALGGPGVVGEGETVELPEDGMLDLKWWTELYKDVDKESISGKVAMIEGIAGDFFSNERTRGFMEVISQYPNVEIVAQQPADWNRQKAVEAAENILQNNPELDAIYASCAEMALGTSIAAESAGRADDLIIISNDGTAETIQAIKDGKIMAETWHGFPEWGWYGVQFAVQLALGEEVPLKYDIRPRTEYSGNADNFYPEPKLEAIDWQTIIDNAK</sequence>
<dbReference type="GO" id="GO:0030313">
    <property type="term" value="C:cell envelope"/>
    <property type="evidence" value="ECO:0007669"/>
    <property type="project" value="UniProtKB-SubCell"/>
</dbReference>
<dbReference type="Proteomes" id="UP000070366">
    <property type="component" value="Unassembled WGS sequence"/>
</dbReference>
<dbReference type="Gene3D" id="3.40.50.2300">
    <property type="match status" value="3"/>
</dbReference>
<organism evidence="7 8">
    <name type="scientific">Christensenella minuta</name>
    <dbReference type="NCBI Taxonomy" id="626937"/>
    <lineage>
        <taxon>Bacteria</taxon>
        <taxon>Bacillati</taxon>
        <taxon>Bacillota</taxon>
        <taxon>Clostridia</taxon>
        <taxon>Christensenellales</taxon>
        <taxon>Christensenellaceae</taxon>
        <taxon>Christensenella</taxon>
    </lineage>
</organism>
<accession>A0A136Q730</accession>
<dbReference type="InterPro" id="IPR028082">
    <property type="entry name" value="Peripla_BP_I"/>
</dbReference>
<keyword evidence="3 5" id="KW-0732">Signal</keyword>
<evidence type="ECO:0000259" key="6">
    <source>
        <dbReference type="Pfam" id="PF13407"/>
    </source>
</evidence>
<reference evidence="7 8" key="1">
    <citation type="submission" date="2016-02" db="EMBL/GenBank/DDBJ databases">
        <authorList>
            <person name="Wen L."/>
            <person name="He K."/>
            <person name="Yang H."/>
        </authorList>
    </citation>
    <scope>NUCLEOTIDE SEQUENCE [LARGE SCALE GENOMIC DNA]</scope>
    <source>
        <strain evidence="7 8">DSM 22607</strain>
    </source>
</reference>
<dbReference type="RefSeq" id="WP_082771032.1">
    <property type="nucleotide sequence ID" value="NZ_CABMOF010000019.1"/>
</dbReference>
<comment type="subcellular location">
    <subcellularLocation>
        <location evidence="1">Cell envelope</location>
    </subcellularLocation>
</comment>
<dbReference type="PANTHER" id="PTHR46847">
    <property type="entry name" value="D-ALLOSE-BINDING PERIPLASMIC PROTEIN-RELATED"/>
    <property type="match status" value="1"/>
</dbReference>
<dbReference type="CDD" id="cd01536">
    <property type="entry name" value="PBP1_ABC_sugar_binding-like"/>
    <property type="match status" value="1"/>
</dbReference>
<dbReference type="PANTHER" id="PTHR46847:SF1">
    <property type="entry name" value="D-ALLOSE-BINDING PERIPLASMIC PROTEIN-RELATED"/>
    <property type="match status" value="1"/>
</dbReference>
<dbReference type="Pfam" id="PF13407">
    <property type="entry name" value="Peripla_BP_4"/>
    <property type="match status" value="1"/>
</dbReference>
<evidence type="ECO:0000256" key="3">
    <source>
        <dbReference type="ARBA" id="ARBA00022729"/>
    </source>
</evidence>
<evidence type="ECO:0000256" key="1">
    <source>
        <dbReference type="ARBA" id="ARBA00004196"/>
    </source>
</evidence>
<evidence type="ECO:0000256" key="4">
    <source>
        <dbReference type="SAM" id="MobiDB-lite"/>
    </source>
</evidence>
<feature type="region of interest" description="Disordered" evidence="4">
    <location>
        <begin position="24"/>
        <end position="57"/>
    </location>
</feature>
<comment type="caution">
    <text evidence="7">The sequence shown here is derived from an EMBL/GenBank/DDBJ whole genome shotgun (WGS) entry which is preliminary data.</text>
</comment>
<keyword evidence="8" id="KW-1185">Reference proteome</keyword>
<feature type="chain" id="PRO_5007478642" description="Periplasmic binding protein domain-containing protein" evidence="5">
    <location>
        <begin position="25"/>
        <end position="394"/>
    </location>
</feature>
<dbReference type="STRING" id="626937.HMPREF3293_00672"/>
<evidence type="ECO:0000256" key="2">
    <source>
        <dbReference type="ARBA" id="ARBA00007639"/>
    </source>
</evidence>
<evidence type="ECO:0000256" key="5">
    <source>
        <dbReference type="SAM" id="SignalP"/>
    </source>
</evidence>
<dbReference type="AlphaFoldDB" id="A0A136Q730"/>
<comment type="similarity">
    <text evidence="2">Belongs to the bacterial solute-binding protein 2 family.</text>
</comment>
<evidence type="ECO:0000313" key="7">
    <source>
        <dbReference type="EMBL" id="KXK66487.1"/>
    </source>
</evidence>
<proteinExistence type="inferred from homology"/>
<name>A0A136Q730_9FIRM</name>